<dbReference type="PANTHER" id="PTHR12302">
    <property type="entry name" value="EBNA2 BINDING PROTEIN P100"/>
    <property type="match status" value="1"/>
</dbReference>
<evidence type="ECO:0000256" key="1">
    <source>
        <dbReference type="SAM" id="SignalP"/>
    </source>
</evidence>
<keyword evidence="1" id="KW-0732">Signal</keyword>
<dbReference type="Pfam" id="PF00565">
    <property type="entry name" value="SNase"/>
    <property type="match status" value="1"/>
</dbReference>
<feature type="signal peptide" evidence="1">
    <location>
        <begin position="1"/>
        <end position="17"/>
    </location>
</feature>
<proteinExistence type="predicted"/>
<dbReference type="EMBL" id="SHBN01000048">
    <property type="protein sequence ID" value="RZO11134.1"/>
    <property type="molecule type" value="Genomic_DNA"/>
</dbReference>
<dbReference type="Proteomes" id="UP000319023">
    <property type="component" value="Unassembled WGS sequence"/>
</dbReference>
<evidence type="ECO:0000259" key="2">
    <source>
        <dbReference type="PROSITE" id="PS50830"/>
    </source>
</evidence>
<reference evidence="3 4" key="1">
    <citation type="submission" date="2019-02" db="EMBL/GenBank/DDBJ databases">
        <title>Prokaryotic population dynamics and viral predation in marine succession experiment using metagenomics: the confinement effect.</title>
        <authorList>
            <person name="Haro-Moreno J.M."/>
            <person name="Rodriguez-Valera F."/>
            <person name="Lopez-Perez M."/>
        </authorList>
    </citation>
    <scope>NUCLEOTIDE SEQUENCE [LARGE SCALE GENOMIC DNA]</scope>
    <source>
        <strain evidence="3">MED-G168</strain>
    </source>
</reference>
<organism evidence="3 4">
    <name type="scientific">SAR86 cluster bacterium</name>
    <dbReference type="NCBI Taxonomy" id="2030880"/>
    <lineage>
        <taxon>Bacteria</taxon>
        <taxon>Pseudomonadati</taxon>
        <taxon>Pseudomonadota</taxon>
        <taxon>Gammaproteobacteria</taxon>
        <taxon>SAR86 cluster</taxon>
    </lineage>
</organism>
<dbReference type="PROSITE" id="PS50830">
    <property type="entry name" value="TNASE_3"/>
    <property type="match status" value="1"/>
</dbReference>
<dbReference type="Gene3D" id="2.40.50.90">
    <property type="match status" value="1"/>
</dbReference>
<evidence type="ECO:0000313" key="3">
    <source>
        <dbReference type="EMBL" id="RZO11134.1"/>
    </source>
</evidence>
<gene>
    <name evidence="3" type="ORF">EVB01_02725</name>
</gene>
<feature type="domain" description="TNase-like" evidence="2">
    <location>
        <begin position="36"/>
        <end position="156"/>
    </location>
</feature>
<dbReference type="SUPFAM" id="SSF50199">
    <property type="entry name" value="Staphylococcal nuclease"/>
    <property type="match status" value="1"/>
</dbReference>
<accession>A0A520LR33</accession>
<comment type="caution">
    <text evidence="3">The sequence shown here is derived from an EMBL/GenBank/DDBJ whole genome shotgun (WGS) entry which is preliminary data.</text>
</comment>
<name>A0A520LR33_9GAMM</name>
<dbReference type="InterPro" id="IPR035437">
    <property type="entry name" value="SNase_OB-fold_sf"/>
</dbReference>
<dbReference type="InterPro" id="IPR016071">
    <property type="entry name" value="Staphylococal_nuclease_OB-fold"/>
</dbReference>
<evidence type="ECO:0000313" key="4">
    <source>
        <dbReference type="Proteomes" id="UP000319023"/>
    </source>
</evidence>
<dbReference type="PANTHER" id="PTHR12302:SF26">
    <property type="entry name" value="BLR1266 PROTEIN"/>
    <property type="match status" value="1"/>
</dbReference>
<dbReference type="AlphaFoldDB" id="A0A520LR33"/>
<sequence length="170" mass="19271">MKSILIPIFLLSTYSFGIVSELAFDQSTDIIGKPEITDGDTIVIDDIRIRFTGSDAPESYFFGKTQTCIDGAGQEWECGNAATEKLKQLINNQTVRCTDEGKDRYGRTLGICYVGEMDLQAEMVKSGMAVAYLRYSDRYEQEQNFAKKVKAGMWGGEFQEPETWRRENRD</sequence>
<feature type="chain" id="PRO_5021952290" evidence="1">
    <location>
        <begin position="18"/>
        <end position="170"/>
    </location>
</feature>
<dbReference type="SMART" id="SM00318">
    <property type="entry name" value="SNc"/>
    <property type="match status" value="1"/>
</dbReference>
<protein>
    <submittedName>
        <fullName evidence="3">Thermonuclease family protein</fullName>
    </submittedName>
</protein>